<dbReference type="EMBL" id="CU459003">
    <property type="protein sequence ID" value="CAM74011.1"/>
    <property type="molecule type" value="Genomic_DNA"/>
</dbReference>
<accession>A4TTQ4</accession>
<sequence>MPPCLAGGGGAERLGQQGKNGGGRVGLGRLRLRPGRRAAPGGSTSACGAICGGLSSKASQDCDFMCKSRAGRPP</sequence>
<gene>
    <name evidence="2" type="ORF">MGR_3006</name>
</gene>
<reference evidence="2" key="1">
    <citation type="journal article" date="2007" name="J. Bacteriol.">
        <title>Comparative genome analysis of four magnetotactic bacteria reveals a complex set of group-specific genes implicated in magnetosome biomineralization and function.</title>
        <authorList>
            <person name="Richter M."/>
            <person name="Kube M."/>
            <person name="Bazylinski D.A."/>
            <person name="Lombardot T."/>
            <person name="Gloeckner F.O."/>
            <person name="Reinhardt R."/>
            <person name="Schueler D."/>
        </authorList>
    </citation>
    <scope>NUCLEOTIDE SEQUENCE</scope>
    <source>
        <strain evidence="2">MSR-1</strain>
    </source>
</reference>
<feature type="compositionally biased region" description="Gly residues" evidence="1">
    <location>
        <begin position="1"/>
        <end position="26"/>
    </location>
</feature>
<organism evidence="2">
    <name type="scientific">Magnetospirillum gryphiswaldense</name>
    <dbReference type="NCBI Taxonomy" id="55518"/>
    <lineage>
        <taxon>Bacteria</taxon>
        <taxon>Pseudomonadati</taxon>
        <taxon>Pseudomonadota</taxon>
        <taxon>Alphaproteobacteria</taxon>
        <taxon>Rhodospirillales</taxon>
        <taxon>Rhodospirillaceae</taxon>
        <taxon>Magnetospirillum</taxon>
    </lineage>
</organism>
<evidence type="ECO:0000256" key="1">
    <source>
        <dbReference type="SAM" id="MobiDB-lite"/>
    </source>
</evidence>
<protein>
    <submittedName>
        <fullName evidence="2">Uncharacterized protein</fullName>
    </submittedName>
</protein>
<evidence type="ECO:0000313" key="2">
    <source>
        <dbReference type="EMBL" id="CAM74011.1"/>
    </source>
</evidence>
<proteinExistence type="predicted"/>
<name>A4TTQ4_9PROT</name>
<dbReference type="AlphaFoldDB" id="A4TTQ4"/>
<feature type="region of interest" description="Disordered" evidence="1">
    <location>
        <begin position="1"/>
        <end position="44"/>
    </location>
</feature>